<dbReference type="AlphaFoldDB" id="A0A918DGD3"/>
<dbReference type="RefSeq" id="WP_229701957.1">
    <property type="nucleotide sequence ID" value="NZ_BMLS01000001.1"/>
</dbReference>
<dbReference type="Gene3D" id="3.90.1580.10">
    <property type="entry name" value="paralog of FGE (formylglycine-generating enzyme)"/>
    <property type="match status" value="1"/>
</dbReference>
<dbReference type="InterPro" id="IPR042095">
    <property type="entry name" value="SUMF_sf"/>
</dbReference>
<dbReference type="GO" id="GO:0120147">
    <property type="term" value="F:formylglycine-generating oxidase activity"/>
    <property type="evidence" value="ECO:0007669"/>
    <property type="project" value="TreeGrafter"/>
</dbReference>
<name>A0A918DGD3_9ALTE</name>
<reference evidence="2" key="2">
    <citation type="submission" date="2020-09" db="EMBL/GenBank/DDBJ databases">
        <authorList>
            <person name="Sun Q."/>
            <person name="Zhou Y."/>
        </authorList>
    </citation>
    <scope>NUCLEOTIDE SEQUENCE</scope>
    <source>
        <strain evidence="2">CGMCC 1.7086</strain>
    </source>
</reference>
<gene>
    <name evidence="2" type="ORF">GCM10010982_00860</name>
</gene>
<reference evidence="2" key="1">
    <citation type="journal article" date="2014" name="Int. J. Syst. Evol. Microbiol.">
        <title>Complete genome sequence of Corynebacterium casei LMG S-19264T (=DSM 44701T), isolated from a smear-ripened cheese.</title>
        <authorList>
            <consortium name="US DOE Joint Genome Institute (JGI-PGF)"/>
            <person name="Walter F."/>
            <person name="Albersmeier A."/>
            <person name="Kalinowski J."/>
            <person name="Ruckert C."/>
        </authorList>
    </citation>
    <scope>NUCLEOTIDE SEQUENCE</scope>
    <source>
        <strain evidence="2">CGMCC 1.7086</strain>
    </source>
</reference>
<feature type="domain" description="Sulfatase-modifying factor enzyme-like" evidence="1">
    <location>
        <begin position="49"/>
        <end position="331"/>
    </location>
</feature>
<evidence type="ECO:0000313" key="2">
    <source>
        <dbReference type="EMBL" id="GGO63554.1"/>
    </source>
</evidence>
<dbReference type="PANTHER" id="PTHR23150">
    <property type="entry name" value="SULFATASE MODIFYING FACTOR 1, 2"/>
    <property type="match status" value="1"/>
</dbReference>
<dbReference type="Pfam" id="PF03781">
    <property type="entry name" value="FGE-sulfatase"/>
    <property type="match status" value="1"/>
</dbReference>
<evidence type="ECO:0000313" key="3">
    <source>
        <dbReference type="Proteomes" id="UP000606935"/>
    </source>
</evidence>
<dbReference type="InterPro" id="IPR051043">
    <property type="entry name" value="Sulfatase_Mod_Factor_Kinase"/>
</dbReference>
<protein>
    <recommendedName>
        <fullName evidence="1">Sulfatase-modifying factor enzyme-like domain-containing protein</fullName>
    </recommendedName>
</protein>
<dbReference type="InterPro" id="IPR005532">
    <property type="entry name" value="SUMF_dom"/>
</dbReference>
<dbReference type="PANTHER" id="PTHR23150:SF19">
    <property type="entry name" value="FORMYLGLYCINE-GENERATING ENZYME"/>
    <property type="match status" value="1"/>
</dbReference>
<dbReference type="InterPro" id="IPR016187">
    <property type="entry name" value="CTDL_fold"/>
</dbReference>
<dbReference type="Proteomes" id="UP000606935">
    <property type="component" value="Unassembled WGS sequence"/>
</dbReference>
<dbReference type="SUPFAM" id="SSF56436">
    <property type="entry name" value="C-type lectin-like"/>
    <property type="match status" value="1"/>
</dbReference>
<keyword evidence="3" id="KW-1185">Reference proteome</keyword>
<sequence>MLINKSTVTTFLQKKANFYMLIRFVLLCFCLIVVSGCDRHEENRSNAEQGMVLVAGGTIILGENALYPEEQGGTAVSVDSFYMSKTEVTNRDFASFVQATGYVTTAEKVPSRKDYPDLPSAMRIAGAAVFDLPESSQEPVDNMSWWTFVPGAYWAAPRGAGSDLTGLDDYPVVHVSYEDAVNYANWKGHRLPTEAEFELAAKGMQIMDGKRHLANTWQGAFPYSDDADDGFAGMAPVAQFPANQYGIHDLLGNVWEWTSSPFYHGHAVSDELLRKNLFSGLGAKQPNVQVMVVKGGSFLCSSDYCARFRPAARQAQERGLGTSHIGFRTVKDIN</sequence>
<proteinExistence type="predicted"/>
<dbReference type="EMBL" id="BMLS01000001">
    <property type="protein sequence ID" value="GGO63554.1"/>
    <property type="molecule type" value="Genomic_DNA"/>
</dbReference>
<accession>A0A918DGD3</accession>
<evidence type="ECO:0000259" key="1">
    <source>
        <dbReference type="Pfam" id="PF03781"/>
    </source>
</evidence>
<comment type="caution">
    <text evidence="2">The sequence shown here is derived from an EMBL/GenBank/DDBJ whole genome shotgun (WGS) entry which is preliminary data.</text>
</comment>
<organism evidence="2 3">
    <name type="scientific">Bowmanella pacifica</name>
    <dbReference type="NCBI Taxonomy" id="502051"/>
    <lineage>
        <taxon>Bacteria</taxon>
        <taxon>Pseudomonadati</taxon>
        <taxon>Pseudomonadota</taxon>
        <taxon>Gammaproteobacteria</taxon>
        <taxon>Alteromonadales</taxon>
        <taxon>Alteromonadaceae</taxon>
        <taxon>Bowmanella</taxon>
    </lineage>
</organism>